<dbReference type="SUPFAM" id="SSF47203">
    <property type="entry name" value="Acyl-CoA dehydrogenase C-terminal domain-like"/>
    <property type="match status" value="1"/>
</dbReference>
<gene>
    <name evidence="5" type="ORF">WHX56_06070</name>
</gene>
<dbReference type="Gene3D" id="1.10.540.10">
    <property type="entry name" value="Acyl-CoA dehydrogenase/oxidase, N-terminal domain"/>
    <property type="match status" value="1"/>
</dbReference>
<dbReference type="InterPro" id="IPR013786">
    <property type="entry name" value="AcylCoA_DH/ox_N"/>
</dbReference>
<dbReference type="PIRSF" id="PIRSF016578">
    <property type="entry name" value="HsaA"/>
    <property type="match status" value="1"/>
</dbReference>
<dbReference type="Proteomes" id="UP001456224">
    <property type="component" value="Chromosome"/>
</dbReference>
<feature type="domain" description="Acyl-CoA dehydrogenase/oxidase N-terminal" evidence="3">
    <location>
        <begin position="52"/>
        <end position="145"/>
    </location>
</feature>
<sequence>MMEAKQNDASPLTTPEPSGHEPETIGDQAPGIQAAAAFDSRENDEWTELFRRIAETAPARENSGDLPRAEVRALLAQGFGALIVPKSAGGRGLSYRELFGLVVRLAAADANVAHIFRNHYGFVNGLLSLADREKAGHWLARAAGGDLFANGVTDAVRPREADGRVADLSHFATTLRREGKAQILHGKKQYATGSVYADWLAIQATRDDESETLTVVVPISAPGVEVIDDWAGFGQRFTASGTANLHEVRIEHDAQVLQRSRTLPGAEYGSSLPQLFLTAVIAGIVQASFDDALALIKSRKQHLYFAPSPDPTADPLLLHALGQLSAHAYAARSIILNAAESFDRAAALPFAQRSEANHAAALNAAHAKVSIDALGTAAATLLFDLGGASATHRQRQLDRHWRNARTVSTHNPSLYKALAIGAYHARGEPLPKQGFF</sequence>
<feature type="compositionally biased region" description="Polar residues" evidence="2">
    <location>
        <begin position="7"/>
        <end position="16"/>
    </location>
</feature>
<dbReference type="Gene3D" id="2.40.110.10">
    <property type="entry name" value="Butyryl-CoA Dehydrogenase, subunit A, domain 2"/>
    <property type="match status" value="1"/>
</dbReference>
<dbReference type="InterPro" id="IPR036250">
    <property type="entry name" value="AcylCo_DH-like_C"/>
</dbReference>
<dbReference type="Pfam" id="PF08028">
    <property type="entry name" value="Acyl-CoA_dh_2"/>
    <property type="match status" value="1"/>
</dbReference>
<evidence type="ECO:0000259" key="4">
    <source>
        <dbReference type="Pfam" id="PF08028"/>
    </source>
</evidence>
<evidence type="ECO:0000313" key="6">
    <source>
        <dbReference type="Proteomes" id="UP001456224"/>
    </source>
</evidence>
<dbReference type="EMBL" id="CP148753">
    <property type="protein sequence ID" value="WXR75066.1"/>
    <property type="molecule type" value="Genomic_DNA"/>
</dbReference>
<evidence type="ECO:0000313" key="5">
    <source>
        <dbReference type="EMBL" id="WXR75066.1"/>
    </source>
</evidence>
<dbReference type="Pfam" id="PF02771">
    <property type="entry name" value="Acyl-CoA_dh_N"/>
    <property type="match status" value="1"/>
</dbReference>
<dbReference type="RefSeq" id="WP_338880738.1">
    <property type="nucleotide sequence ID" value="NZ_CP148753.1"/>
</dbReference>
<keyword evidence="6" id="KW-1185">Reference proteome</keyword>
<evidence type="ECO:0000259" key="3">
    <source>
        <dbReference type="Pfam" id="PF02771"/>
    </source>
</evidence>
<accession>A0ABZ2S2Y1</accession>
<dbReference type="SUPFAM" id="SSF56645">
    <property type="entry name" value="Acyl-CoA dehydrogenase NM domain-like"/>
    <property type="match status" value="1"/>
</dbReference>
<dbReference type="InterPro" id="IPR037069">
    <property type="entry name" value="AcylCoA_DH/ox_N_sf"/>
</dbReference>
<reference evidence="5 6" key="1">
    <citation type="submission" date="2024-03" db="EMBL/GenBank/DDBJ databases">
        <title>Reference genomes for the five species model microbial community.</title>
        <authorList>
            <person name="Padfield D."/>
        </authorList>
    </citation>
    <scope>NUCLEOTIDE SEQUENCE [LARGE SCALE GENOMIC DNA]</scope>
    <source>
        <strain evidence="5 6">AB1</strain>
    </source>
</reference>
<evidence type="ECO:0000256" key="2">
    <source>
        <dbReference type="SAM" id="MobiDB-lite"/>
    </source>
</evidence>
<dbReference type="InterPro" id="IPR009100">
    <property type="entry name" value="AcylCoA_DH/oxidase_NM_dom_sf"/>
</dbReference>
<dbReference type="InterPro" id="IPR046373">
    <property type="entry name" value="Acyl-CoA_Oxase/DH_mid-dom_sf"/>
</dbReference>
<protein>
    <submittedName>
        <fullName evidence="5">Acyl-CoA dehydrogenase family protein</fullName>
    </submittedName>
</protein>
<proteinExistence type="predicted"/>
<keyword evidence="1" id="KW-0560">Oxidoreductase</keyword>
<dbReference type="Gene3D" id="1.20.140.10">
    <property type="entry name" value="Butyryl-CoA Dehydrogenase, subunit A, domain 3"/>
    <property type="match status" value="1"/>
</dbReference>
<feature type="region of interest" description="Disordered" evidence="2">
    <location>
        <begin position="1"/>
        <end position="37"/>
    </location>
</feature>
<dbReference type="PANTHER" id="PTHR43884:SF12">
    <property type="entry name" value="ISOVALERYL-COA DEHYDROGENASE, MITOCHONDRIAL-RELATED"/>
    <property type="match status" value="1"/>
</dbReference>
<dbReference type="InterPro" id="IPR013107">
    <property type="entry name" value="Acyl-CoA_DH_C"/>
</dbReference>
<name>A0ABZ2S2Y1_9BURK</name>
<feature type="domain" description="Acyl-CoA dehydrogenase C-terminal" evidence="4">
    <location>
        <begin position="277"/>
        <end position="410"/>
    </location>
</feature>
<dbReference type="PANTHER" id="PTHR43884">
    <property type="entry name" value="ACYL-COA DEHYDROGENASE"/>
    <property type="match status" value="1"/>
</dbReference>
<organism evidence="5 6">
    <name type="scientific">Achromobacter veterisilvae</name>
    <dbReference type="NCBI Taxonomy" id="2069367"/>
    <lineage>
        <taxon>Bacteria</taxon>
        <taxon>Pseudomonadati</taxon>
        <taxon>Pseudomonadota</taxon>
        <taxon>Betaproteobacteria</taxon>
        <taxon>Burkholderiales</taxon>
        <taxon>Alcaligenaceae</taxon>
        <taxon>Achromobacter</taxon>
    </lineage>
</organism>
<evidence type="ECO:0000256" key="1">
    <source>
        <dbReference type="ARBA" id="ARBA00023002"/>
    </source>
</evidence>